<keyword evidence="1" id="KW-0732">Signal</keyword>
<feature type="signal peptide" evidence="1">
    <location>
        <begin position="1"/>
        <end position="17"/>
    </location>
</feature>
<dbReference type="EMBL" id="GGFK01014143">
    <property type="protein sequence ID" value="MBW47464.1"/>
    <property type="molecule type" value="Transcribed_RNA"/>
</dbReference>
<accession>A0A2M4B348</accession>
<dbReference type="AlphaFoldDB" id="A0A2M4B348"/>
<evidence type="ECO:0000256" key="1">
    <source>
        <dbReference type="SAM" id="SignalP"/>
    </source>
</evidence>
<sequence length="98" mass="10495">MVRAVFTAGHIAHCVVAGTAEVLVTVTPGYDQQRSMAVHGGHHLTLSTRWPSAACAIRSFRSNHLLTGCTVSIHLGRLNECEKPNMARVAMGNASYHG</sequence>
<feature type="chain" id="PRO_5014720856" evidence="1">
    <location>
        <begin position="18"/>
        <end position="98"/>
    </location>
</feature>
<reference evidence="2" key="1">
    <citation type="submission" date="2018-01" db="EMBL/GenBank/DDBJ databases">
        <title>An insight into the sialome of Amazonian anophelines.</title>
        <authorList>
            <person name="Ribeiro J.M."/>
            <person name="Scarpassa V."/>
            <person name="Calvo E."/>
        </authorList>
    </citation>
    <scope>NUCLEOTIDE SEQUENCE</scope>
    <source>
        <tissue evidence="2">Salivary glands</tissue>
    </source>
</reference>
<protein>
    <submittedName>
        <fullName evidence="2">Putative secreted protein</fullName>
    </submittedName>
</protein>
<proteinExistence type="predicted"/>
<name>A0A2M4B348_9DIPT</name>
<organism evidence="2">
    <name type="scientific">Anopheles triannulatus</name>
    <dbReference type="NCBI Taxonomy" id="58253"/>
    <lineage>
        <taxon>Eukaryota</taxon>
        <taxon>Metazoa</taxon>
        <taxon>Ecdysozoa</taxon>
        <taxon>Arthropoda</taxon>
        <taxon>Hexapoda</taxon>
        <taxon>Insecta</taxon>
        <taxon>Pterygota</taxon>
        <taxon>Neoptera</taxon>
        <taxon>Endopterygota</taxon>
        <taxon>Diptera</taxon>
        <taxon>Nematocera</taxon>
        <taxon>Culicoidea</taxon>
        <taxon>Culicidae</taxon>
        <taxon>Anophelinae</taxon>
        <taxon>Anopheles</taxon>
    </lineage>
</organism>
<evidence type="ECO:0000313" key="2">
    <source>
        <dbReference type="EMBL" id="MBW47464.1"/>
    </source>
</evidence>